<feature type="transmembrane region" description="Helical" evidence="1">
    <location>
        <begin position="86"/>
        <end position="107"/>
    </location>
</feature>
<dbReference type="EMBL" id="DS113302">
    <property type="protein sequence ID" value="EAY12421.1"/>
    <property type="molecule type" value="Genomic_DNA"/>
</dbReference>
<gene>
    <name evidence="2" type="ORF">TVAG_445330</name>
</gene>
<dbReference type="AlphaFoldDB" id="A2E4J9"/>
<dbReference type="RefSeq" id="XP_001324644.1">
    <property type="nucleotide sequence ID" value="XM_001324609.1"/>
</dbReference>
<reference evidence="2" key="1">
    <citation type="submission" date="2006-10" db="EMBL/GenBank/DDBJ databases">
        <authorList>
            <person name="Amadeo P."/>
            <person name="Zhao Q."/>
            <person name="Wortman J."/>
            <person name="Fraser-Liggett C."/>
            <person name="Carlton J."/>
        </authorList>
    </citation>
    <scope>NUCLEOTIDE SEQUENCE</scope>
    <source>
        <strain evidence="2">G3</strain>
    </source>
</reference>
<proteinExistence type="predicted"/>
<feature type="transmembrane region" description="Helical" evidence="1">
    <location>
        <begin position="61"/>
        <end position="80"/>
    </location>
</feature>
<dbReference type="InParanoid" id="A2E4J9"/>
<accession>A2E4J9</accession>
<keyword evidence="1" id="KW-0812">Transmembrane</keyword>
<dbReference type="KEGG" id="tva:4770385"/>
<organism evidence="2 3">
    <name type="scientific">Trichomonas vaginalis (strain ATCC PRA-98 / G3)</name>
    <dbReference type="NCBI Taxonomy" id="412133"/>
    <lineage>
        <taxon>Eukaryota</taxon>
        <taxon>Metamonada</taxon>
        <taxon>Parabasalia</taxon>
        <taxon>Trichomonadida</taxon>
        <taxon>Trichomonadidae</taxon>
        <taxon>Trichomonas</taxon>
    </lineage>
</organism>
<feature type="transmembrane region" description="Helical" evidence="1">
    <location>
        <begin position="20"/>
        <end position="40"/>
    </location>
</feature>
<keyword evidence="1" id="KW-1133">Transmembrane helix</keyword>
<evidence type="ECO:0000256" key="1">
    <source>
        <dbReference type="SAM" id="Phobius"/>
    </source>
</evidence>
<dbReference type="VEuPathDB" id="TrichDB:TVAGG3_1050570"/>
<dbReference type="Proteomes" id="UP000001542">
    <property type="component" value="Unassembled WGS sequence"/>
</dbReference>
<keyword evidence="1" id="KW-0472">Membrane</keyword>
<sequence>MSDVNIAAIKQTPRQDVQTISYLIIFKLAWLIMVIAYPALKTYSVVIEQEDQRANGLRIKWGYYWITAPFLVMIFKLLDWILGDRIAFHVINLIVTFILTKNNGYYIRQLTIKLTAKFYKNYYKQIKEIPTFIGNLFKNGSVLIVSLIFGGKKQEPQESERAPRRTKFE</sequence>
<protein>
    <submittedName>
        <fullName evidence="2">Uncharacterized protein</fullName>
    </submittedName>
</protein>
<keyword evidence="3" id="KW-1185">Reference proteome</keyword>
<name>A2E4J9_TRIV3</name>
<evidence type="ECO:0000313" key="3">
    <source>
        <dbReference type="Proteomes" id="UP000001542"/>
    </source>
</evidence>
<dbReference type="VEuPathDB" id="TrichDB:TVAG_445330"/>
<reference evidence="2" key="2">
    <citation type="journal article" date="2007" name="Science">
        <title>Draft genome sequence of the sexually transmitted pathogen Trichomonas vaginalis.</title>
        <authorList>
            <person name="Carlton J.M."/>
            <person name="Hirt R.P."/>
            <person name="Silva J.C."/>
            <person name="Delcher A.L."/>
            <person name="Schatz M."/>
            <person name="Zhao Q."/>
            <person name="Wortman J.R."/>
            <person name="Bidwell S.L."/>
            <person name="Alsmark U.C.M."/>
            <person name="Besteiro S."/>
            <person name="Sicheritz-Ponten T."/>
            <person name="Noel C.J."/>
            <person name="Dacks J.B."/>
            <person name="Foster P.G."/>
            <person name="Simillion C."/>
            <person name="Van de Peer Y."/>
            <person name="Miranda-Saavedra D."/>
            <person name="Barton G.J."/>
            <person name="Westrop G.D."/>
            <person name="Mueller S."/>
            <person name="Dessi D."/>
            <person name="Fiori P.L."/>
            <person name="Ren Q."/>
            <person name="Paulsen I."/>
            <person name="Zhang H."/>
            <person name="Bastida-Corcuera F.D."/>
            <person name="Simoes-Barbosa A."/>
            <person name="Brown M.T."/>
            <person name="Hayes R.D."/>
            <person name="Mukherjee M."/>
            <person name="Okumura C.Y."/>
            <person name="Schneider R."/>
            <person name="Smith A.J."/>
            <person name="Vanacova S."/>
            <person name="Villalvazo M."/>
            <person name="Haas B.J."/>
            <person name="Pertea M."/>
            <person name="Feldblyum T.V."/>
            <person name="Utterback T.R."/>
            <person name="Shu C.L."/>
            <person name="Osoegawa K."/>
            <person name="de Jong P.J."/>
            <person name="Hrdy I."/>
            <person name="Horvathova L."/>
            <person name="Zubacova Z."/>
            <person name="Dolezal P."/>
            <person name="Malik S.B."/>
            <person name="Logsdon J.M. Jr."/>
            <person name="Henze K."/>
            <person name="Gupta A."/>
            <person name="Wang C.C."/>
            <person name="Dunne R.L."/>
            <person name="Upcroft J.A."/>
            <person name="Upcroft P."/>
            <person name="White O."/>
            <person name="Salzberg S.L."/>
            <person name="Tang P."/>
            <person name="Chiu C.-H."/>
            <person name="Lee Y.-S."/>
            <person name="Embley T.M."/>
            <person name="Coombs G.H."/>
            <person name="Mottram J.C."/>
            <person name="Tachezy J."/>
            <person name="Fraser-Liggett C.M."/>
            <person name="Johnson P.J."/>
        </authorList>
    </citation>
    <scope>NUCLEOTIDE SEQUENCE [LARGE SCALE GENOMIC DNA]</scope>
    <source>
        <strain evidence="2">G3</strain>
    </source>
</reference>
<evidence type="ECO:0000313" key="2">
    <source>
        <dbReference type="EMBL" id="EAY12421.1"/>
    </source>
</evidence>